<sequence length="483" mass="54829">MSTNQNNPIIIEDSDDEIQDRASPQIYETGPSTSQTPVSHQTTVTAYSVKSKKKKKKKDSNKAVPFSLKNDLKSYNIRGASGSGSRSGERLVNKPMNRRTKKVKKTEISLDKHSITITKNTKRVSRASVSPTPTPSKIAVKTKPLKLLPKHQQNIIDALDRERERECLGLPKSRVRIPTIHDSDAVHRKFQVKLNEDAKIEQDINDGYLERVEERHVIELDDLDPELLTGDLLTEDEAAWVARKQARRSGPRSSSWPKNVPLHDQHTEYVRITQKARDLLESDDVDSCSECGSQLRGSSITYPLSKRATSFVSNGVIDQCSPICVGCSRLFSCVKDKNEKNQMILWIVTGLPLTRLPKKPSNASLLAMCVKRVKQMKRRARIHFHEIPKNFVTPEELFRDVLDDDFNCCIVGSPMVFESGKFNSISFDHLLPISLSMDKSDCWSIVNIQPMASCINTVKGNESNKETLRWFRTFFDYYRRNNA</sequence>
<dbReference type="EMBL" id="JAEPRC010000283">
    <property type="protein sequence ID" value="KAG2201502.1"/>
    <property type="molecule type" value="Genomic_DNA"/>
</dbReference>
<feature type="compositionally biased region" description="Basic residues" evidence="1">
    <location>
        <begin position="50"/>
        <end position="59"/>
    </location>
</feature>
<dbReference type="Proteomes" id="UP000650833">
    <property type="component" value="Unassembled WGS sequence"/>
</dbReference>
<feature type="compositionally biased region" description="Polar residues" evidence="1">
    <location>
        <begin position="30"/>
        <end position="46"/>
    </location>
</feature>
<feature type="region of interest" description="Disordered" evidence="1">
    <location>
        <begin position="1"/>
        <end position="67"/>
    </location>
</feature>
<evidence type="ECO:0000313" key="2">
    <source>
        <dbReference type="EMBL" id="KAG2201502.1"/>
    </source>
</evidence>
<gene>
    <name evidence="2" type="ORF">INT46_007775</name>
</gene>
<dbReference type="AlphaFoldDB" id="A0A8H7V113"/>
<keyword evidence="3" id="KW-1185">Reference proteome</keyword>
<accession>A0A8H7V113</accession>
<evidence type="ECO:0000313" key="3">
    <source>
        <dbReference type="Proteomes" id="UP000650833"/>
    </source>
</evidence>
<proteinExistence type="predicted"/>
<dbReference type="OrthoDB" id="2227124at2759"/>
<name>A0A8H7V113_9FUNG</name>
<protein>
    <submittedName>
        <fullName evidence="2">Uncharacterized protein</fullName>
    </submittedName>
</protein>
<comment type="caution">
    <text evidence="2">The sequence shown here is derived from an EMBL/GenBank/DDBJ whole genome shotgun (WGS) entry which is preliminary data.</text>
</comment>
<evidence type="ECO:0000256" key="1">
    <source>
        <dbReference type="SAM" id="MobiDB-lite"/>
    </source>
</evidence>
<organism evidence="2 3">
    <name type="scientific">Mucor plumbeus</name>
    <dbReference type="NCBI Taxonomy" id="97098"/>
    <lineage>
        <taxon>Eukaryota</taxon>
        <taxon>Fungi</taxon>
        <taxon>Fungi incertae sedis</taxon>
        <taxon>Mucoromycota</taxon>
        <taxon>Mucoromycotina</taxon>
        <taxon>Mucoromycetes</taxon>
        <taxon>Mucorales</taxon>
        <taxon>Mucorineae</taxon>
        <taxon>Mucoraceae</taxon>
        <taxon>Mucor</taxon>
    </lineage>
</organism>
<reference evidence="2" key="1">
    <citation type="submission" date="2020-12" db="EMBL/GenBank/DDBJ databases">
        <title>Metabolic potential, ecology and presence of endohyphal bacteria is reflected in genomic diversity of Mucoromycotina.</title>
        <authorList>
            <person name="Muszewska A."/>
            <person name="Okrasinska A."/>
            <person name="Steczkiewicz K."/>
            <person name="Drgas O."/>
            <person name="Orlowska M."/>
            <person name="Perlinska-Lenart U."/>
            <person name="Aleksandrzak-Piekarczyk T."/>
            <person name="Szatraj K."/>
            <person name="Zielenkiewicz U."/>
            <person name="Pilsyk S."/>
            <person name="Malc E."/>
            <person name="Mieczkowski P."/>
            <person name="Kruszewska J.S."/>
            <person name="Biernat P."/>
            <person name="Pawlowska J."/>
        </authorList>
    </citation>
    <scope>NUCLEOTIDE SEQUENCE</scope>
    <source>
        <strain evidence="2">CBS 226.32</strain>
    </source>
</reference>